<dbReference type="Proteomes" id="UP000681722">
    <property type="component" value="Unassembled WGS sequence"/>
</dbReference>
<gene>
    <name evidence="2" type="ORF">GPM918_LOCUS22308</name>
    <name evidence="3" type="ORF">SRO942_LOCUS22304</name>
</gene>
<dbReference type="EMBL" id="CAJOBC010007597">
    <property type="protein sequence ID" value="CAF3937280.1"/>
    <property type="molecule type" value="Genomic_DNA"/>
</dbReference>
<protein>
    <submittedName>
        <fullName evidence="2">Uncharacterized protein</fullName>
    </submittedName>
</protein>
<organism evidence="2 4">
    <name type="scientific">Didymodactylos carnosus</name>
    <dbReference type="NCBI Taxonomy" id="1234261"/>
    <lineage>
        <taxon>Eukaryota</taxon>
        <taxon>Metazoa</taxon>
        <taxon>Spiralia</taxon>
        <taxon>Gnathifera</taxon>
        <taxon>Rotifera</taxon>
        <taxon>Eurotatoria</taxon>
        <taxon>Bdelloidea</taxon>
        <taxon>Philodinida</taxon>
        <taxon>Philodinidae</taxon>
        <taxon>Didymodactylos</taxon>
    </lineage>
</organism>
<evidence type="ECO:0000313" key="4">
    <source>
        <dbReference type="Proteomes" id="UP000663829"/>
    </source>
</evidence>
<dbReference type="Proteomes" id="UP000663829">
    <property type="component" value="Unassembled WGS sequence"/>
</dbReference>
<evidence type="ECO:0000313" key="2">
    <source>
        <dbReference type="EMBL" id="CAF1173434.1"/>
    </source>
</evidence>
<comment type="caution">
    <text evidence="2">The sequence shown here is derived from an EMBL/GenBank/DDBJ whole genome shotgun (WGS) entry which is preliminary data.</text>
</comment>
<reference evidence="2" key="1">
    <citation type="submission" date="2021-02" db="EMBL/GenBank/DDBJ databases">
        <authorList>
            <person name="Nowell W R."/>
        </authorList>
    </citation>
    <scope>NUCLEOTIDE SEQUENCE</scope>
</reference>
<evidence type="ECO:0000256" key="1">
    <source>
        <dbReference type="SAM" id="MobiDB-lite"/>
    </source>
</evidence>
<evidence type="ECO:0000313" key="3">
    <source>
        <dbReference type="EMBL" id="CAF3937280.1"/>
    </source>
</evidence>
<feature type="region of interest" description="Disordered" evidence="1">
    <location>
        <begin position="147"/>
        <end position="168"/>
    </location>
</feature>
<keyword evidence="4" id="KW-1185">Reference proteome</keyword>
<name>A0A814UH08_9BILA</name>
<sequence length="572" mass="65579">MKDDGLIVEGPFLLDAAGKTRTSIWKIPSPTDPNERGRFGENLKKHGITLATYDHLYRQHSIPSQNSLAKLAIQHFEQCGLLIPEYHKYSTDLKDVIAKHLKNGDIVQTLVNGADRYSIDPTSIYFYDKPTITSFFPFIIQTDESTASKQPTFKTSKPNTSSSISIKQTATTSALTSTSLMPSSDGSTNAFMSMIMQMMTSEHIEMFTKNIQQTISDTTNLQIDDGFDNSVDSTLGIIGIMKSVRTGTADDLDANESHSQSKQDKTSQILECARKILHQKSVLFDKTDLIHVSTHTKWRDEVLAMLVKEGLIKTGDYFVTRTISKKEVKEKRHEGFLKAFPAFDSDHDALTFEQKLAKSISIVCSKTIATSKITSETADLLQNDPFYFRYVRFDRDKWQFLPIMQVEYLQLTTFNTDDFQRQSRKLTKRVETSDSEWGTEKQFVAVRSLRRLSTESPAKKTKKRSELKEHVQTLSKLYNKWFTSNYDIEKMIVDYRQTYSTVNCDVHLVNLLPFTNNCVKCQKQLKIQMDKTVKTLIKHDKVEKCTISYCYCEDYRKVIRNSKFAHVLFSFK</sequence>
<dbReference type="EMBL" id="CAJNOQ010007598">
    <property type="protein sequence ID" value="CAF1173434.1"/>
    <property type="molecule type" value="Genomic_DNA"/>
</dbReference>
<accession>A0A814UH08</accession>
<dbReference type="AlphaFoldDB" id="A0A814UH08"/>
<proteinExistence type="predicted"/>